<protein>
    <submittedName>
        <fullName evidence="1">Uncharacterized protein</fullName>
    </submittedName>
</protein>
<reference evidence="1" key="1">
    <citation type="journal article" date="2021" name="Sci. Rep.">
        <title>Diploid genomic architecture of Nitzschia inconspicua, an elite biomass production diatom.</title>
        <authorList>
            <person name="Oliver A."/>
            <person name="Podell S."/>
            <person name="Pinowska A."/>
            <person name="Traller J.C."/>
            <person name="Smith S.R."/>
            <person name="McClure R."/>
            <person name="Beliaev A."/>
            <person name="Bohutskyi P."/>
            <person name="Hill E.A."/>
            <person name="Rabines A."/>
            <person name="Zheng H."/>
            <person name="Allen L.Z."/>
            <person name="Kuo A."/>
            <person name="Grigoriev I.V."/>
            <person name="Allen A.E."/>
            <person name="Hazlebeck D."/>
            <person name="Allen E.E."/>
        </authorList>
    </citation>
    <scope>NUCLEOTIDE SEQUENCE</scope>
    <source>
        <strain evidence="1">Hildebrandi</strain>
    </source>
</reference>
<proteinExistence type="predicted"/>
<reference evidence="1" key="2">
    <citation type="submission" date="2021-04" db="EMBL/GenBank/DDBJ databases">
        <authorList>
            <person name="Podell S."/>
        </authorList>
    </citation>
    <scope>NUCLEOTIDE SEQUENCE</scope>
    <source>
        <strain evidence="1">Hildebrandi</strain>
    </source>
</reference>
<name>A0A9K3M379_9STRA</name>
<comment type="caution">
    <text evidence="1">The sequence shown here is derived from an EMBL/GenBank/DDBJ whole genome shotgun (WGS) entry which is preliminary data.</text>
</comment>
<accession>A0A9K3M379</accession>
<keyword evidence="2" id="KW-1185">Reference proteome</keyword>
<dbReference type="EMBL" id="JAGRRH010000002">
    <property type="protein sequence ID" value="KAG7373190.1"/>
    <property type="molecule type" value="Genomic_DNA"/>
</dbReference>
<gene>
    <name evidence="1" type="ORF">IV203_033914</name>
</gene>
<organism evidence="1 2">
    <name type="scientific">Nitzschia inconspicua</name>
    <dbReference type="NCBI Taxonomy" id="303405"/>
    <lineage>
        <taxon>Eukaryota</taxon>
        <taxon>Sar</taxon>
        <taxon>Stramenopiles</taxon>
        <taxon>Ochrophyta</taxon>
        <taxon>Bacillariophyta</taxon>
        <taxon>Bacillariophyceae</taxon>
        <taxon>Bacillariophycidae</taxon>
        <taxon>Bacillariales</taxon>
        <taxon>Bacillariaceae</taxon>
        <taxon>Nitzschia</taxon>
    </lineage>
</organism>
<sequence length="135" mass="14966">MGHARERIFILSGTLATVRNEPSPNEDGELVHETCPEDEVPKVDEQVVAETHSENFIDDVEDETFETKFSGPSRVFQTKNCTFRVAFGPKPRQEVSSSSGETVTCGTAAPQLLPRRMAGASKNVQRKLKSNWLAM</sequence>
<dbReference type="Proteomes" id="UP000693970">
    <property type="component" value="Unassembled WGS sequence"/>
</dbReference>
<evidence type="ECO:0000313" key="1">
    <source>
        <dbReference type="EMBL" id="KAG7373190.1"/>
    </source>
</evidence>
<dbReference type="AlphaFoldDB" id="A0A9K3M379"/>
<evidence type="ECO:0000313" key="2">
    <source>
        <dbReference type="Proteomes" id="UP000693970"/>
    </source>
</evidence>